<proteinExistence type="predicted"/>
<protein>
    <recommendedName>
        <fullName evidence="3">FXSXX-COOH protein</fullName>
    </recommendedName>
</protein>
<evidence type="ECO:0000313" key="2">
    <source>
        <dbReference type="Proteomes" id="UP000334990"/>
    </source>
</evidence>
<accession>A0A5M3VZQ3</accession>
<gene>
    <name evidence="1" type="ORF">Acor_33060</name>
</gene>
<evidence type="ECO:0008006" key="3">
    <source>
        <dbReference type="Google" id="ProtNLM"/>
    </source>
</evidence>
<keyword evidence="2" id="KW-1185">Reference proteome</keyword>
<dbReference type="EMBL" id="BLAD01000049">
    <property type="protein sequence ID" value="GES01242.1"/>
    <property type="molecule type" value="Genomic_DNA"/>
</dbReference>
<dbReference type="AlphaFoldDB" id="A0A5M3VZQ3"/>
<organism evidence="1 2">
    <name type="scientific">Acrocarpospora corrugata</name>
    <dbReference type="NCBI Taxonomy" id="35763"/>
    <lineage>
        <taxon>Bacteria</taxon>
        <taxon>Bacillati</taxon>
        <taxon>Actinomycetota</taxon>
        <taxon>Actinomycetes</taxon>
        <taxon>Streptosporangiales</taxon>
        <taxon>Streptosporangiaceae</taxon>
        <taxon>Acrocarpospora</taxon>
    </lineage>
</organism>
<reference evidence="1 2" key="1">
    <citation type="submission" date="2019-10" db="EMBL/GenBank/DDBJ databases">
        <title>Whole genome shotgun sequence of Acrocarpospora corrugata NBRC 13972.</title>
        <authorList>
            <person name="Ichikawa N."/>
            <person name="Kimura A."/>
            <person name="Kitahashi Y."/>
            <person name="Komaki H."/>
            <person name="Oguchi A."/>
        </authorList>
    </citation>
    <scope>NUCLEOTIDE SEQUENCE [LARGE SCALE GENOMIC DNA]</scope>
    <source>
        <strain evidence="1 2">NBRC 13972</strain>
    </source>
</reference>
<sequence length="58" mass="6079">MADTVEVKALRGKGLIDLSEFSLSGLSMGVGDAALDHALERMRDDRDATAIAAFDAAL</sequence>
<evidence type="ECO:0000313" key="1">
    <source>
        <dbReference type="EMBL" id="GES01242.1"/>
    </source>
</evidence>
<dbReference type="RefSeq" id="WP_155337539.1">
    <property type="nucleotide sequence ID" value="NZ_BAAABN010000032.1"/>
</dbReference>
<name>A0A5M3VZQ3_9ACTN</name>
<comment type="caution">
    <text evidence="1">The sequence shown here is derived from an EMBL/GenBank/DDBJ whole genome shotgun (WGS) entry which is preliminary data.</text>
</comment>
<dbReference type="Proteomes" id="UP000334990">
    <property type="component" value="Unassembled WGS sequence"/>
</dbReference>